<keyword evidence="1" id="KW-0808">Transferase</keyword>
<sequence length="853" mass="95178">MNQRLKDVLSGQESNYMMPFFWMQNGKHEDLRARVAEVAQSGCRAFCVESRTHEDFCGKTWWEDMDVLLDEAEKRGMRVWVLDDKHFPTGMANGLIQAKYPQRRKWHLRECHVDVYGPMQGATLIVRPAPEEDVFLGAYAYRRTEQGEGLTGEWMDVSAAVRNGRLRFDVPEGVWRVFFYYKTRTGVFHGQEYYFHPIDAESVSTLIEAVYEPHWEHYKRYFGTTFAGFFSDEPQLGNECMRDWSGDRTTRYNRQIGMPGLALPWSDALLEDMQGALVGKALPLLAALWYPMESMQVQVRYAYMDALTRLWRSSFSYQLGQWCEAHGVEYIGHIIEDMNSHARMAYSAGHYFRALDGQHMAGIDVVLHQIVPGMAACPHTASIEGGIADPAFFDNVLAKLAASHAHIQPHMKGRAMCEVFGAYGWAEGAPMMKGLLDHMLVRGINYFVPHAFSPVFPNPDCPPHFGAEGRDPQFSGFTRLMRYGNQMSHLLCGAEHAADVAIVYHAELEWCNGAAGMFTQVPAQILYERQIDFDILPFDALAGARVEGEHLRVNRETYKALIVPGCPALPDTLIAMLKALAQEGLPVWFVDERPRGADFGRVVPRERLAEEADGFASVRIAPAFPLLRVYRAKQEEDWIYMLVNESATQSYAGEIAVPRAASCLQLDLLLDSAHSQPVHEGKVSLSLAPGQSTVLIFGDGLPALPEEAPLGARLPFAPEWDIALAEAGHAGEYAPLTRTHALFDIAEAEERASFAGWIRYRANFTLSPEEAANIRALSLGEVGMTARVCLNGADLGERICAPYLFNVKGALAAGNNTLEIAVANTLAGAVRDPFSMFLQIPRSGLLGPVEWVL</sequence>
<dbReference type="PANTHER" id="PTHR36848:SF2">
    <property type="entry name" value="SECRETED PROTEIN"/>
    <property type="match status" value="1"/>
</dbReference>
<comment type="caution">
    <text evidence="1">The sequence shown here is derived from an EMBL/GenBank/DDBJ whole genome shotgun (WGS) entry which is preliminary data.</text>
</comment>
<dbReference type="SUPFAM" id="SSF49785">
    <property type="entry name" value="Galactose-binding domain-like"/>
    <property type="match status" value="1"/>
</dbReference>
<dbReference type="AlphaFoldDB" id="A0A9D1FXZ0"/>
<gene>
    <name evidence="1" type="ORF">IAA84_01255</name>
</gene>
<name>A0A9D1FXZ0_9FIRM</name>
<reference evidence="1" key="1">
    <citation type="submission" date="2020-10" db="EMBL/GenBank/DDBJ databases">
        <authorList>
            <person name="Gilroy R."/>
        </authorList>
    </citation>
    <scope>NUCLEOTIDE SEQUENCE</scope>
    <source>
        <strain evidence="1">13766</strain>
    </source>
</reference>
<accession>A0A9D1FXZ0</accession>
<organism evidence="1 2">
    <name type="scientific">Candidatus Alectryocaccomicrobium excrementavium</name>
    <dbReference type="NCBI Taxonomy" id="2840668"/>
    <lineage>
        <taxon>Bacteria</taxon>
        <taxon>Bacillati</taxon>
        <taxon>Bacillota</taxon>
        <taxon>Clostridia</taxon>
        <taxon>Candidatus Alectryocaccomicrobium</taxon>
    </lineage>
</organism>
<reference evidence="1" key="2">
    <citation type="journal article" date="2021" name="PeerJ">
        <title>Extensive microbial diversity within the chicken gut microbiome revealed by metagenomics and culture.</title>
        <authorList>
            <person name="Gilroy R."/>
            <person name="Ravi A."/>
            <person name="Getino M."/>
            <person name="Pursley I."/>
            <person name="Horton D.L."/>
            <person name="Alikhan N.F."/>
            <person name="Baker D."/>
            <person name="Gharbi K."/>
            <person name="Hall N."/>
            <person name="Watson M."/>
            <person name="Adriaenssens E.M."/>
            <person name="Foster-Nyarko E."/>
            <person name="Jarju S."/>
            <person name="Secka A."/>
            <person name="Antonio M."/>
            <person name="Oren A."/>
            <person name="Chaudhuri R.R."/>
            <person name="La Ragione R."/>
            <person name="Hildebrand F."/>
            <person name="Pallen M.J."/>
        </authorList>
    </citation>
    <scope>NUCLEOTIDE SEQUENCE</scope>
    <source>
        <strain evidence="1">13766</strain>
    </source>
</reference>
<evidence type="ECO:0000313" key="2">
    <source>
        <dbReference type="Proteomes" id="UP000824140"/>
    </source>
</evidence>
<evidence type="ECO:0000313" key="1">
    <source>
        <dbReference type="EMBL" id="HIS91623.1"/>
    </source>
</evidence>
<dbReference type="PANTHER" id="PTHR36848">
    <property type="entry name" value="DNA-BINDING PROTEIN (PUTATIVE SECRETED PROTEIN)-RELATED"/>
    <property type="match status" value="1"/>
</dbReference>
<dbReference type="CDD" id="cd03143">
    <property type="entry name" value="A4_beta-galactosidase_middle_domain"/>
    <property type="match status" value="1"/>
</dbReference>
<proteinExistence type="predicted"/>
<dbReference type="InterPro" id="IPR053161">
    <property type="entry name" value="Ulvan_degrading_GH"/>
</dbReference>
<dbReference type="GO" id="GO:0016740">
    <property type="term" value="F:transferase activity"/>
    <property type="evidence" value="ECO:0007669"/>
    <property type="project" value="UniProtKB-KW"/>
</dbReference>
<protein>
    <submittedName>
        <fullName evidence="1">Glycosyl transferase family 2</fullName>
    </submittedName>
</protein>
<dbReference type="InterPro" id="IPR008979">
    <property type="entry name" value="Galactose-bd-like_sf"/>
</dbReference>
<dbReference type="Proteomes" id="UP000824140">
    <property type="component" value="Unassembled WGS sequence"/>
</dbReference>
<dbReference type="Gene3D" id="2.60.120.260">
    <property type="entry name" value="Galactose-binding domain-like"/>
    <property type="match status" value="1"/>
</dbReference>
<dbReference type="EMBL" id="DVJN01000024">
    <property type="protein sequence ID" value="HIS91623.1"/>
    <property type="molecule type" value="Genomic_DNA"/>
</dbReference>